<evidence type="ECO:0000313" key="1">
    <source>
        <dbReference type="EMBL" id="KAK8143688.1"/>
    </source>
</evidence>
<reference evidence="1 2" key="1">
    <citation type="submission" date="2020-02" db="EMBL/GenBank/DDBJ databases">
        <title>Comparative genomics of the hypocrealean fungal genus Beauvera.</title>
        <authorList>
            <person name="Showalter D.N."/>
            <person name="Bushley K.E."/>
            <person name="Rehner S.A."/>
        </authorList>
    </citation>
    <scope>NUCLEOTIDE SEQUENCE [LARGE SCALE GENOMIC DNA]</scope>
    <source>
        <strain evidence="1 2">ARSEF4384</strain>
    </source>
</reference>
<dbReference type="InterPro" id="IPR011009">
    <property type="entry name" value="Kinase-like_dom_sf"/>
</dbReference>
<evidence type="ECO:0000313" key="2">
    <source>
        <dbReference type="Proteomes" id="UP001397290"/>
    </source>
</evidence>
<proteinExistence type="predicted"/>
<keyword evidence="2" id="KW-1185">Reference proteome</keyword>
<dbReference type="SUPFAM" id="SSF56112">
    <property type="entry name" value="Protein kinase-like (PK-like)"/>
    <property type="match status" value="1"/>
</dbReference>
<accession>A0AAW0RNR4</accession>
<dbReference type="Gene3D" id="1.10.510.10">
    <property type="entry name" value="Transferase(Phosphotransferase) domain 1"/>
    <property type="match status" value="1"/>
</dbReference>
<dbReference type="Pfam" id="PF06293">
    <property type="entry name" value="Kdo"/>
    <property type="match status" value="1"/>
</dbReference>
<organism evidence="1 2">
    <name type="scientific">Beauveria asiatica</name>
    <dbReference type="NCBI Taxonomy" id="1069075"/>
    <lineage>
        <taxon>Eukaryota</taxon>
        <taxon>Fungi</taxon>
        <taxon>Dikarya</taxon>
        <taxon>Ascomycota</taxon>
        <taxon>Pezizomycotina</taxon>
        <taxon>Sordariomycetes</taxon>
        <taxon>Hypocreomycetidae</taxon>
        <taxon>Hypocreales</taxon>
        <taxon>Cordycipitaceae</taxon>
        <taxon>Beauveria</taxon>
    </lineage>
</organism>
<dbReference type="Proteomes" id="UP001397290">
    <property type="component" value="Unassembled WGS sequence"/>
</dbReference>
<name>A0AAW0RNR4_9HYPO</name>
<dbReference type="EMBL" id="JAAHCF010000477">
    <property type="protein sequence ID" value="KAK8143688.1"/>
    <property type="molecule type" value="Genomic_DNA"/>
</dbReference>
<comment type="caution">
    <text evidence="1">The sequence shown here is derived from an EMBL/GenBank/DDBJ whole genome shotgun (WGS) entry which is preliminary data.</text>
</comment>
<evidence type="ECO:0008006" key="3">
    <source>
        <dbReference type="Google" id="ProtNLM"/>
    </source>
</evidence>
<dbReference type="AlphaFoldDB" id="A0AAW0RNR4"/>
<gene>
    <name evidence="1" type="ORF">G3M48_006868</name>
</gene>
<protein>
    <recommendedName>
        <fullName evidence="3">Alpha-galactosidase A</fullName>
    </recommendedName>
</protein>
<sequence>MRRNTLTEMKESAQAPDIQVLSQEIEVGMDGGNFESSDRVGRYRLRIGEHVRYLTIATDVFDEETMSIPRLLLPRLPTLPGGPWTIMNISKGKDGFPRSSLSYEPLKAVTSIWHPQRIDILSLPEVRHLKSEVYETIYQGRRVIAKMASFNWHIGPIENETFLYSLMTQDSMAYKYIPGFIGHLTENGRVMGMLLEFLEGRAAGIEDLERCASVLSWLHRLGIVHGDVNRHNFVVNNMGHVYVIDFANAEPWTAEGARKEMEGLREQLEETHLRGAPSHDC</sequence>